<keyword evidence="3" id="KW-1185">Reference proteome</keyword>
<name>A0A4Y2VME1_ARAVE</name>
<evidence type="ECO:0000313" key="3">
    <source>
        <dbReference type="Proteomes" id="UP000499080"/>
    </source>
</evidence>
<gene>
    <name evidence="1" type="ORF">AVEN_157326_1</name>
    <name evidence="2" type="ORF">AVEN_96843_1</name>
</gene>
<proteinExistence type="predicted"/>
<accession>A0A4Y2VME1</accession>
<dbReference type="AlphaFoldDB" id="A0A4Y2VME1"/>
<comment type="caution">
    <text evidence="2">The sequence shown here is derived from an EMBL/GenBank/DDBJ whole genome shotgun (WGS) entry which is preliminary data.</text>
</comment>
<dbReference type="EMBL" id="BGPR01049515">
    <property type="protein sequence ID" value="GBO26503.1"/>
    <property type="molecule type" value="Genomic_DNA"/>
</dbReference>
<evidence type="ECO:0000313" key="1">
    <source>
        <dbReference type="EMBL" id="GBO26349.1"/>
    </source>
</evidence>
<sequence length="97" mass="11097">MSTVLCNHMSQSMYKISGDMNHCLYWNSSHSSQTGCTMSAIVVGFSRYIASFKWPHKKKSHGSRSGGLTGPSACLIYSNMMLQRHLLMKYFLYYQKK</sequence>
<dbReference type="EMBL" id="BGPR01049374">
    <property type="protein sequence ID" value="GBO26349.1"/>
    <property type="molecule type" value="Genomic_DNA"/>
</dbReference>
<protein>
    <submittedName>
        <fullName evidence="2">Uncharacterized protein</fullName>
    </submittedName>
</protein>
<organism evidence="2 3">
    <name type="scientific">Araneus ventricosus</name>
    <name type="common">Orbweaver spider</name>
    <name type="synonym">Epeira ventricosa</name>
    <dbReference type="NCBI Taxonomy" id="182803"/>
    <lineage>
        <taxon>Eukaryota</taxon>
        <taxon>Metazoa</taxon>
        <taxon>Ecdysozoa</taxon>
        <taxon>Arthropoda</taxon>
        <taxon>Chelicerata</taxon>
        <taxon>Arachnida</taxon>
        <taxon>Araneae</taxon>
        <taxon>Araneomorphae</taxon>
        <taxon>Entelegynae</taxon>
        <taxon>Araneoidea</taxon>
        <taxon>Araneidae</taxon>
        <taxon>Araneus</taxon>
    </lineage>
</organism>
<reference evidence="2 3" key="1">
    <citation type="journal article" date="2019" name="Sci. Rep.">
        <title>Orb-weaving spider Araneus ventricosus genome elucidates the spidroin gene catalogue.</title>
        <authorList>
            <person name="Kono N."/>
            <person name="Nakamura H."/>
            <person name="Ohtoshi R."/>
            <person name="Moran D.A.P."/>
            <person name="Shinohara A."/>
            <person name="Yoshida Y."/>
            <person name="Fujiwara M."/>
            <person name="Mori M."/>
            <person name="Tomita M."/>
            <person name="Arakawa K."/>
        </authorList>
    </citation>
    <scope>NUCLEOTIDE SEQUENCE [LARGE SCALE GENOMIC DNA]</scope>
</reference>
<evidence type="ECO:0000313" key="2">
    <source>
        <dbReference type="EMBL" id="GBO26503.1"/>
    </source>
</evidence>
<dbReference type="Proteomes" id="UP000499080">
    <property type="component" value="Unassembled WGS sequence"/>
</dbReference>